<dbReference type="AlphaFoldDB" id="A0A2H3CNE5"/>
<protein>
    <submittedName>
        <fullName evidence="1">Uncharacterized protein</fullName>
    </submittedName>
</protein>
<organism evidence="1 2">
    <name type="scientific">Armillaria gallica</name>
    <name type="common">Bulbous honey fungus</name>
    <name type="synonym">Armillaria bulbosa</name>
    <dbReference type="NCBI Taxonomy" id="47427"/>
    <lineage>
        <taxon>Eukaryota</taxon>
        <taxon>Fungi</taxon>
        <taxon>Dikarya</taxon>
        <taxon>Basidiomycota</taxon>
        <taxon>Agaricomycotina</taxon>
        <taxon>Agaricomycetes</taxon>
        <taxon>Agaricomycetidae</taxon>
        <taxon>Agaricales</taxon>
        <taxon>Marasmiineae</taxon>
        <taxon>Physalacriaceae</taxon>
        <taxon>Armillaria</taxon>
    </lineage>
</organism>
<reference evidence="2" key="1">
    <citation type="journal article" date="2017" name="Nat. Ecol. Evol.">
        <title>Genome expansion and lineage-specific genetic innovations in the forest pathogenic fungi Armillaria.</title>
        <authorList>
            <person name="Sipos G."/>
            <person name="Prasanna A.N."/>
            <person name="Walter M.C."/>
            <person name="O'Connor E."/>
            <person name="Balint B."/>
            <person name="Krizsan K."/>
            <person name="Kiss B."/>
            <person name="Hess J."/>
            <person name="Varga T."/>
            <person name="Slot J."/>
            <person name="Riley R."/>
            <person name="Boka B."/>
            <person name="Rigling D."/>
            <person name="Barry K."/>
            <person name="Lee J."/>
            <person name="Mihaltcheva S."/>
            <person name="LaButti K."/>
            <person name="Lipzen A."/>
            <person name="Waldron R."/>
            <person name="Moloney N.M."/>
            <person name="Sperisen C."/>
            <person name="Kredics L."/>
            <person name="Vagvoelgyi C."/>
            <person name="Patrignani A."/>
            <person name="Fitzpatrick D."/>
            <person name="Nagy I."/>
            <person name="Doyle S."/>
            <person name="Anderson J.B."/>
            <person name="Grigoriev I.V."/>
            <person name="Gueldener U."/>
            <person name="Muensterkoetter M."/>
            <person name="Nagy L.G."/>
        </authorList>
    </citation>
    <scope>NUCLEOTIDE SEQUENCE [LARGE SCALE GENOMIC DNA]</scope>
    <source>
        <strain evidence="2">Ar21-2</strain>
    </source>
</reference>
<proteinExistence type="predicted"/>
<gene>
    <name evidence="1" type="ORF">ARMGADRAFT_1020673</name>
</gene>
<dbReference type="EMBL" id="KZ293740">
    <property type="protein sequence ID" value="PBK80742.1"/>
    <property type="molecule type" value="Genomic_DNA"/>
</dbReference>
<sequence>MGVRLFPSRKGPPVLSLDVTIAPHEADTNSHLFLLLPPVAHQDSEYQLVLGNATRFESDRLWVVDVRRNDQYSRGCVVLSSRSKHLSVSSAYLSASSNRVPDN</sequence>
<keyword evidence="2" id="KW-1185">Reference proteome</keyword>
<dbReference type="InParanoid" id="A0A2H3CNE5"/>
<dbReference type="Proteomes" id="UP000217790">
    <property type="component" value="Unassembled WGS sequence"/>
</dbReference>
<dbReference type="OrthoDB" id="10479982at2759"/>
<accession>A0A2H3CNE5</accession>
<evidence type="ECO:0000313" key="1">
    <source>
        <dbReference type="EMBL" id="PBK80742.1"/>
    </source>
</evidence>
<evidence type="ECO:0000313" key="2">
    <source>
        <dbReference type="Proteomes" id="UP000217790"/>
    </source>
</evidence>
<name>A0A2H3CNE5_ARMGA</name>